<feature type="domain" description="DUF7726" evidence="2">
    <location>
        <begin position="248"/>
        <end position="321"/>
    </location>
</feature>
<gene>
    <name evidence="3" type="ORF">QBC34DRAFT_417589</name>
</gene>
<protein>
    <recommendedName>
        <fullName evidence="2">DUF7726 domain-containing protein</fullName>
    </recommendedName>
</protein>
<dbReference type="Proteomes" id="UP001321760">
    <property type="component" value="Unassembled WGS sequence"/>
</dbReference>
<dbReference type="Pfam" id="PF24852">
    <property type="entry name" value="DUF7726"/>
    <property type="match status" value="1"/>
</dbReference>
<reference evidence="3" key="1">
    <citation type="journal article" date="2023" name="Mol. Phylogenet. Evol.">
        <title>Genome-scale phylogeny and comparative genomics of the fungal order Sordariales.</title>
        <authorList>
            <person name="Hensen N."/>
            <person name="Bonometti L."/>
            <person name="Westerberg I."/>
            <person name="Brannstrom I.O."/>
            <person name="Guillou S."/>
            <person name="Cros-Aarteil S."/>
            <person name="Calhoun S."/>
            <person name="Haridas S."/>
            <person name="Kuo A."/>
            <person name="Mondo S."/>
            <person name="Pangilinan J."/>
            <person name="Riley R."/>
            <person name="LaButti K."/>
            <person name="Andreopoulos B."/>
            <person name="Lipzen A."/>
            <person name="Chen C."/>
            <person name="Yan M."/>
            <person name="Daum C."/>
            <person name="Ng V."/>
            <person name="Clum A."/>
            <person name="Steindorff A."/>
            <person name="Ohm R.A."/>
            <person name="Martin F."/>
            <person name="Silar P."/>
            <person name="Natvig D.O."/>
            <person name="Lalanne C."/>
            <person name="Gautier V."/>
            <person name="Ament-Velasquez S.L."/>
            <person name="Kruys A."/>
            <person name="Hutchinson M.I."/>
            <person name="Powell A.J."/>
            <person name="Barry K."/>
            <person name="Miller A.N."/>
            <person name="Grigoriev I.V."/>
            <person name="Debuchy R."/>
            <person name="Gladieux P."/>
            <person name="Hiltunen Thoren M."/>
            <person name="Johannesson H."/>
        </authorList>
    </citation>
    <scope>NUCLEOTIDE SEQUENCE</scope>
    <source>
        <strain evidence="3">PSN243</strain>
    </source>
</reference>
<feature type="compositionally biased region" description="Low complexity" evidence="1">
    <location>
        <begin position="418"/>
        <end position="431"/>
    </location>
</feature>
<feature type="compositionally biased region" description="Acidic residues" evidence="1">
    <location>
        <begin position="345"/>
        <end position="356"/>
    </location>
</feature>
<evidence type="ECO:0000313" key="4">
    <source>
        <dbReference type="Proteomes" id="UP001321760"/>
    </source>
</evidence>
<keyword evidence="4" id="KW-1185">Reference proteome</keyword>
<sequence length="469" mass="52483">MPGHKKIPEWDVPIPPGCNDKPSTPFSKPRDPKLTNKTMIDALALAAGLSDSQVSAITADITYSDGCDDGKGNCSMSVCGGVWKVHGGRLGRDHTLEDVPIHFCRDKLMDYIWESVKSKEERQASRRAICSDLTEGEISEYIALIVEDRQKKEEERNPLPTLPTREEKARAILRHNSHGDIRTYDQAMKVVLMYEAASEIDETVDWKTPKSMGIRRNLASGPGRFDRSVITPHWAPPVYEEDSSGFVEVDRDCDQVRAMISIFCGGCSSWSLDVFRDHLGSSMTRDKFTTFLNKRGTDSAQLKSGAYLLSWEFLKRREHLGFGIENVDFRDDLDTMRKRDRPEGPEDEEEEVMEPEEQLVAEARRRQHKDEEGARVTEKKVIAQLQDKELAALKNPQPVVMDLAPSKARTATQKKRGASATAKPPASKATPLGEVSSKRLNKRLSDGGDRVFTKRVTRSAARAQAITVG</sequence>
<evidence type="ECO:0000256" key="1">
    <source>
        <dbReference type="SAM" id="MobiDB-lite"/>
    </source>
</evidence>
<feature type="compositionally biased region" description="Basic and acidic residues" evidence="1">
    <location>
        <begin position="335"/>
        <end position="344"/>
    </location>
</feature>
<proteinExistence type="predicted"/>
<evidence type="ECO:0000259" key="2">
    <source>
        <dbReference type="Pfam" id="PF24852"/>
    </source>
</evidence>
<comment type="caution">
    <text evidence="3">The sequence shown here is derived from an EMBL/GenBank/DDBJ whole genome shotgun (WGS) entry which is preliminary data.</text>
</comment>
<feature type="region of interest" description="Disordered" evidence="1">
    <location>
        <begin position="407"/>
        <end position="451"/>
    </location>
</feature>
<reference evidence="3" key="2">
    <citation type="submission" date="2023-05" db="EMBL/GenBank/DDBJ databases">
        <authorList>
            <consortium name="Lawrence Berkeley National Laboratory"/>
            <person name="Steindorff A."/>
            <person name="Hensen N."/>
            <person name="Bonometti L."/>
            <person name="Westerberg I."/>
            <person name="Brannstrom I.O."/>
            <person name="Guillou S."/>
            <person name="Cros-Aarteil S."/>
            <person name="Calhoun S."/>
            <person name="Haridas S."/>
            <person name="Kuo A."/>
            <person name="Mondo S."/>
            <person name="Pangilinan J."/>
            <person name="Riley R."/>
            <person name="Labutti K."/>
            <person name="Andreopoulos B."/>
            <person name="Lipzen A."/>
            <person name="Chen C."/>
            <person name="Yanf M."/>
            <person name="Daum C."/>
            <person name="Ng V."/>
            <person name="Clum A."/>
            <person name="Ohm R."/>
            <person name="Martin F."/>
            <person name="Silar P."/>
            <person name="Natvig D."/>
            <person name="Lalanne C."/>
            <person name="Gautier V."/>
            <person name="Ament-Velasquez S.L."/>
            <person name="Kruys A."/>
            <person name="Hutchinson M.I."/>
            <person name="Powell A.J."/>
            <person name="Barry K."/>
            <person name="Miller A.N."/>
            <person name="Grigoriev I.V."/>
            <person name="Debuchy R."/>
            <person name="Gladieux P."/>
            <person name="Thoren M.H."/>
            <person name="Johannesson H."/>
        </authorList>
    </citation>
    <scope>NUCLEOTIDE SEQUENCE</scope>
    <source>
        <strain evidence="3">PSN243</strain>
    </source>
</reference>
<accession>A0AAV9G6I3</accession>
<dbReference type="InterPro" id="IPR056143">
    <property type="entry name" value="DUF7726"/>
</dbReference>
<dbReference type="AlphaFoldDB" id="A0AAV9G6I3"/>
<organism evidence="3 4">
    <name type="scientific">Podospora aff. communis PSN243</name>
    <dbReference type="NCBI Taxonomy" id="3040156"/>
    <lineage>
        <taxon>Eukaryota</taxon>
        <taxon>Fungi</taxon>
        <taxon>Dikarya</taxon>
        <taxon>Ascomycota</taxon>
        <taxon>Pezizomycotina</taxon>
        <taxon>Sordariomycetes</taxon>
        <taxon>Sordariomycetidae</taxon>
        <taxon>Sordariales</taxon>
        <taxon>Podosporaceae</taxon>
        <taxon>Podospora</taxon>
    </lineage>
</organism>
<feature type="region of interest" description="Disordered" evidence="1">
    <location>
        <begin position="1"/>
        <end position="32"/>
    </location>
</feature>
<name>A0AAV9G6I3_9PEZI</name>
<evidence type="ECO:0000313" key="3">
    <source>
        <dbReference type="EMBL" id="KAK4443116.1"/>
    </source>
</evidence>
<feature type="region of interest" description="Disordered" evidence="1">
    <location>
        <begin position="335"/>
        <end position="356"/>
    </location>
</feature>
<dbReference type="EMBL" id="MU865999">
    <property type="protein sequence ID" value="KAK4443116.1"/>
    <property type="molecule type" value="Genomic_DNA"/>
</dbReference>